<gene>
    <name evidence="1" type="ORF">GCM10011335_31310</name>
</gene>
<protein>
    <submittedName>
        <fullName evidence="1">Uncharacterized protein</fullName>
    </submittedName>
</protein>
<dbReference type="EMBL" id="BMJJ01000007">
    <property type="protein sequence ID" value="GGD26022.1"/>
    <property type="molecule type" value="Genomic_DNA"/>
</dbReference>
<comment type="caution">
    <text evidence="1">The sequence shown here is derived from an EMBL/GenBank/DDBJ whole genome shotgun (WGS) entry which is preliminary data.</text>
</comment>
<name>A0A916Y140_9HYPH</name>
<proteinExistence type="predicted"/>
<reference evidence="1" key="1">
    <citation type="journal article" date="2014" name="Int. J. Syst. Evol. Microbiol.">
        <title>Complete genome sequence of Corynebacterium casei LMG S-19264T (=DSM 44701T), isolated from a smear-ripened cheese.</title>
        <authorList>
            <consortium name="US DOE Joint Genome Institute (JGI-PGF)"/>
            <person name="Walter F."/>
            <person name="Albersmeier A."/>
            <person name="Kalinowski J."/>
            <person name="Ruckert C."/>
        </authorList>
    </citation>
    <scope>NUCLEOTIDE SEQUENCE</scope>
    <source>
        <strain evidence="1">CGMCC 1.15493</strain>
    </source>
</reference>
<sequence>MPLRFTLDPPVPLVTKVIAGQTQRARNESIVQMSGRTAICGRSSFAVAELDETGSYVQVGPDEEPAIDEGF</sequence>
<organism evidence="1 2">
    <name type="scientific">Aureimonas glaciei</name>
    <dbReference type="NCBI Taxonomy" id="1776957"/>
    <lineage>
        <taxon>Bacteria</taxon>
        <taxon>Pseudomonadati</taxon>
        <taxon>Pseudomonadota</taxon>
        <taxon>Alphaproteobacteria</taxon>
        <taxon>Hyphomicrobiales</taxon>
        <taxon>Aurantimonadaceae</taxon>
        <taxon>Aureimonas</taxon>
    </lineage>
</organism>
<keyword evidence="2" id="KW-1185">Reference proteome</keyword>
<dbReference type="Proteomes" id="UP000613160">
    <property type="component" value="Unassembled WGS sequence"/>
</dbReference>
<accession>A0A916Y140</accession>
<evidence type="ECO:0000313" key="2">
    <source>
        <dbReference type="Proteomes" id="UP000613160"/>
    </source>
</evidence>
<reference evidence="1" key="2">
    <citation type="submission" date="2020-09" db="EMBL/GenBank/DDBJ databases">
        <authorList>
            <person name="Sun Q."/>
            <person name="Zhou Y."/>
        </authorList>
    </citation>
    <scope>NUCLEOTIDE SEQUENCE</scope>
    <source>
        <strain evidence="1">CGMCC 1.15493</strain>
    </source>
</reference>
<evidence type="ECO:0000313" key="1">
    <source>
        <dbReference type="EMBL" id="GGD26022.1"/>
    </source>
</evidence>
<dbReference type="AlphaFoldDB" id="A0A916Y140"/>